<feature type="transmembrane region" description="Helical" evidence="1">
    <location>
        <begin position="12"/>
        <end position="35"/>
    </location>
</feature>
<keyword evidence="1" id="KW-1133">Transmembrane helix</keyword>
<feature type="transmembrane region" description="Helical" evidence="1">
    <location>
        <begin position="457"/>
        <end position="477"/>
    </location>
</feature>
<accession>A0A0H2RI48</accession>
<keyword evidence="4" id="KW-1185">Reference proteome</keyword>
<evidence type="ECO:0000256" key="1">
    <source>
        <dbReference type="SAM" id="Phobius"/>
    </source>
</evidence>
<feature type="domain" description="DUF6533" evidence="2">
    <location>
        <begin position="362"/>
        <end position="396"/>
    </location>
</feature>
<gene>
    <name evidence="3" type="ORF">SCHPADRAFT_943873</name>
</gene>
<keyword evidence="1" id="KW-0812">Transmembrane</keyword>
<feature type="transmembrane region" description="Helical" evidence="1">
    <location>
        <begin position="55"/>
        <end position="76"/>
    </location>
</feature>
<dbReference type="Pfam" id="PF20151">
    <property type="entry name" value="DUF6533"/>
    <property type="match status" value="2"/>
</dbReference>
<organism evidence="3 4">
    <name type="scientific">Schizopora paradoxa</name>
    <dbReference type="NCBI Taxonomy" id="27342"/>
    <lineage>
        <taxon>Eukaryota</taxon>
        <taxon>Fungi</taxon>
        <taxon>Dikarya</taxon>
        <taxon>Basidiomycota</taxon>
        <taxon>Agaricomycotina</taxon>
        <taxon>Agaricomycetes</taxon>
        <taxon>Hymenochaetales</taxon>
        <taxon>Schizoporaceae</taxon>
        <taxon>Schizopora</taxon>
    </lineage>
</organism>
<dbReference type="AlphaFoldDB" id="A0A0H2RI48"/>
<name>A0A0H2RI48_9AGAM</name>
<feature type="transmembrane region" description="Helical" evidence="1">
    <location>
        <begin position="215"/>
        <end position="235"/>
    </location>
</feature>
<proteinExistence type="predicted"/>
<evidence type="ECO:0000313" key="3">
    <source>
        <dbReference type="EMBL" id="KLO09138.1"/>
    </source>
</evidence>
<feature type="transmembrane region" description="Helical" evidence="1">
    <location>
        <begin position="126"/>
        <end position="146"/>
    </location>
</feature>
<protein>
    <recommendedName>
        <fullName evidence="2">DUF6533 domain-containing protein</fullName>
    </recommendedName>
</protein>
<feature type="transmembrane region" description="Helical" evidence="1">
    <location>
        <begin position="427"/>
        <end position="445"/>
    </location>
</feature>
<feature type="transmembrane region" description="Helical" evidence="1">
    <location>
        <begin position="96"/>
        <end position="114"/>
    </location>
</feature>
<feature type="transmembrane region" description="Helical" evidence="1">
    <location>
        <begin position="546"/>
        <end position="566"/>
    </location>
</feature>
<feature type="domain" description="DUF6533" evidence="2">
    <location>
        <begin position="21"/>
        <end position="66"/>
    </location>
</feature>
<dbReference type="InParanoid" id="A0A0H2RI48"/>
<feature type="transmembrane region" description="Helical" evidence="1">
    <location>
        <begin position="173"/>
        <end position="194"/>
    </location>
</feature>
<dbReference type="InterPro" id="IPR045340">
    <property type="entry name" value="DUF6533"/>
</dbReference>
<sequence length="693" mass="78036">MSVQLPSAILKSIQHAFLTKYFIISAEAILLYDYFIMLPAEIEHIWKTTWGVGNVLYVLTRYMAFVQSPFILLYAFDAGLGQSPNAPKLCVHIYKTAAWLDMMGIVAATIILSMRTAAVWGWTRRSVTCAMIANLIVPITPMYSLGKTLSSMKYIPSPIPSILPCNAEFSNDIAYLAFALVMVDETIVLVLTMYRRIRTWPEHPTPLLRTLYSDAILFFGCLIIISLLNLILYATPSLGDFYQLLVQMQNVLHSVTTSRIILHLRLTASRPGMIDGSALLSFEYMEKRMTFRHPEPSDDTDSDYDFGPIELGTRGSSMVFSSAMSLQLPSALIKIIQHGLLNKYFIISAEAILFNSSDLGKLYDYFLMLPAEIEHIWMSKWGFGSLLYVLTRYTAFVESPFIVRYAFDVGFGRSSNAKTLCERAYKTAGWLDLWGIVVSSNILYLRTAAIWGWTRRALACVVIANLIVLPLTISSLSKTLGSMKYIPSPVPSLFPCDAEFPIDTAYLDFATVIITETCVMVLTVYKRIRTWPERPTPLLRTLYHDALLFFGCLIVVSTLNLILYTTPSLKDFYQLLVQMQYILHSVSTARIILHLRITCSQPGANDGSALLSIEYMKKRVVFQSSQNSGDTGLESDFELDARGFSVESPRFELSDESFLTVRLNRLQSKTNMNGTIVGVLAPELPVRQNFHTL</sequence>
<dbReference type="Proteomes" id="UP000053477">
    <property type="component" value="Unassembled WGS sequence"/>
</dbReference>
<evidence type="ECO:0000313" key="4">
    <source>
        <dbReference type="Proteomes" id="UP000053477"/>
    </source>
</evidence>
<keyword evidence="1" id="KW-0472">Membrane</keyword>
<dbReference type="EMBL" id="KQ086065">
    <property type="protein sequence ID" value="KLO09138.1"/>
    <property type="molecule type" value="Genomic_DNA"/>
</dbReference>
<reference evidence="3 4" key="1">
    <citation type="submission" date="2015-04" db="EMBL/GenBank/DDBJ databases">
        <title>Complete genome sequence of Schizopora paradoxa KUC8140, a cosmopolitan wood degrader in East Asia.</title>
        <authorList>
            <consortium name="DOE Joint Genome Institute"/>
            <person name="Min B."/>
            <person name="Park H."/>
            <person name="Jang Y."/>
            <person name="Kim J.-J."/>
            <person name="Kim K.H."/>
            <person name="Pangilinan J."/>
            <person name="Lipzen A."/>
            <person name="Riley R."/>
            <person name="Grigoriev I.V."/>
            <person name="Spatafora J.W."/>
            <person name="Choi I.-G."/>
        </authorList>
    </citation>
    <scope>NUCLEOTIDE SEQUENCE [LARGE SCALE GENOMIC DNA]</scope>
    <source>
        <strain evidence="3 4">KUC8140</strain>
    </source>
</reference>
<feature type="transmembrane region" description="Helical" evidence="1">
    <location>
        <begin position="505"/>
        <end position="525"/>
    </location>
</feature>
<evidence type="ECO:0000259" key="2">
    <source>
        <dbReference type="Pfam" id="PF20151"/>
    </source>
</evidence>